<evidence type="ECO:0000313" key="3">
    <source>
        <dbReference type="Proteomes" id="UP000834106"/>
    </source>
</evidence>
<organism evidence="2 3">
    <name type="scientific">Fraxinus pennsylvanica</name>
    <dbReference type="NCBI Taxonomy" id="56036"/>
    <lineage>
        <taxon>Eukaryota</taxon>
        <taxon>Viridiplantae</taxon>
        <taxon>Streptophyta</taxon>
        <taxon>Embryophyta</taxon>
        <taxon>Tracheophyta</taxon>
        <taxon>Spermatophyta</taxon>
        <taxon>Magnoliopsida</taxon>
        <taxon>eudicotyledons</taxon>
        <taxon>Gunneridae</taxon>
        <taxon>Pentapetalae</taxon>
        <taxon>asterids</taxon>
        <taxon>lamiids</taxon>
        <taxon>Lamiales</taxon>
        <taxon>Oleaceae</taxon>
        <taxon>Oleeae</taxon>
        <taxon>Fraxinus</taxon>
    </lineage>
</organism>
<dbReference type="GO" id="GO:0010468">
    <property type="term" value="P:regulation of gene expression"/>
    <property type="evidence" value="ECO:0007669"/>
    <property type="project" value="InterPro"/>
</dbReference>
<dbReference type="InterPro" id="IPR021139">
    <property type="entry name" value="NYN"/>
</dbReference>
<dbReference type="PROSITE" id="PS51644">
    <property type="entry name" value="HTH_OST"/>
    <property type="match status" value="1"/>
</dbReference>
<name>A0AAD1Z5B2_9LAMI</name>
<evidence type="ECO:0000313" key="2">
    <source>
        <dbReference type="EMBL" id="CAI9763208.1"/>
    </source>
</evidence>
<dbReference type="InterPro" id="IPR024768">
    <property type="entry name" value="Marf1"/>
</dbReference>
<keyword evidence="3" id="KW-1185">Reference proteome</keyword>
<dbReference type="InterPro" id="IPR041966">
    <property type="entry name" value="LOTUS-like"/>
</dbReference>
<dbReference type="InterPro" id="IPR025605">
    <property type="entry name" value="OST-HTH/LOTUS_dom"/>
</dbReference>
<dbReference type="GO" id="GO:0004540">
    <property type="term" value="F:RNA nuclease activity"/>
    <property type="evidence" value="ECO:0007669"/>
    <property type="project" value="InterPro"/>
</dbReference>
<proteinExistence type="predicted"/>
<dbReference type="EMBL" id="OU503041">
    <property type="protein sequence ID" value="CAI9763208.1"/>
    <property type="molecule type" value="Genomic_DNA"/>
</dbReference>
<dbReference type="Gene3D" id="3.40.50.1010">
    <property type="entry name" value="5'-nuclease"/>
    <property type="match status" value="1"/>
</dbReference>
<dbReference type="Pfam" id="PF01936">
    <property type="entry name" value="NYN"/>
    <property type="match status" value="1"/>
</dbReference>
<protein>
    <recommendedName>
        <fullName evidence="1">HTH OST-type domain-containing protein</fullName>
    </recommendedName>
</protein>
<dbReference type="AlphaFoldDB" id="A0AAD1Z5B2"/>
<dbReference type="GO" id="GO:0005777">
    <property type="term" value="C:peroxisome"/>
    <property type="evidence" value="ECO:0007669"/>
    <property type="project" value="InterPro"/>
</dbReference>
<dbReference type="CDD" id="cd10910">
    <property type="entry name" value="PIN_limkain_b1_N_like"/>
    <property type="match status" value="1"/>
</dbReference>
<gene>
    <name evidence="2" type="ORF">FPE_LOCUS10638</name>
</gene>
<sequence length="205" mass="23006">MLALEAHPAINGQVKMLAACGDLKSTSREVAEAYRRSGVTLVHVPSIRKDAADMEIVVDMFLFVMDYHRPASILLISGDVDFAPALHNLRLRRYTIIVAIPSRVKVSDTMKEASNYIWEWCSVAGGKLGKTAIPRQIEEQKAAEREQNTLNQRLPLKDLNDLKGQIVKLLECSRGSLSLTKLPRAYKKKFGRSLCVDDYKDFQTS</sequence>
<dbReference type="PANTHER" id="PTHR14379">
    <property type="entry name" value="LIMKAIN B LKAP"/>
    <property type="match status" value="1"/>
</dbReference>
<dbReference type="Proteomes" id="UP000834106">
    <property type="component" value="Chromosome 6"/>
</dbReference>
<evidence type="ECO:0000259" key="1">
    <source>
        <dbReference type="PROSITE" id="PS51644"/>
    </source>
</evidence>
<feature type="domain" description="HTH OST-type" evidence="1">
    <location>
        <begin position="158"/>
        <end position="205"/>
    </location>
</feature>
<dbReference type="PANTHER" id="PTHR14379:SF3">
    <property type="entry name" value="MEIOSIS REGULATOR AND MRNA STABILITY FACTOR 1"/>
    <property type="match status" value="1"/>
</dbReference>
<reference evidence="2" key="1">
    <citation type="submission" date="2023-05" db="EMBL/GenBank/DDBJ databases">
        <authorList>
            <person name="Huff M."/>
        </authorList>
    </citation>
    <scope>NUCLEOTIDE SEQUENCE</scope>
</reference>
<accession>A0AAD1Z5B2</accession>
<dbReference type="Gene3D" id="3.30.420.610">
    <property type="entry name" value="LOTUS domain-like"/>
    <property type="match status" value="1"/>
</dbReference>